<accession>A0A162II10</accession>
<dbReference type="Proteomes" id="UP000075816">
    <property type="component" value="Unassembled WGS sequence"/>
</dbReference>
<evidence type="ECO:0000313" key="1">
    <source>
        <dbReference type="EMBL" id="KYL00772.1"/>
    </source>
</evidence>
<reference evidence="1 2" key="1">
    <citation type="submission" date="2016-03" db="EMBL/GenBank/DDBJ databases">
        <title>Comparative genomics of human isolates of Fusobacterium necrophorum.</title>
        <authorList>
            <person name="Jensen A."/>
            <person name="Bank S."/>
            <person name="Andersen P.S."/>
            <person name="Kristensen L.H."/>
            <person name="Prag J."/>
        </authorList>
    </citation>
    <scope>NUCLEOTIDE SEQUENCE [LARGE SCALE GENOMIC DNA]</scope>
    <source>
        <strain evidence="1 2">LS_1264</strain>
    </source>
</reference>
<name>A0A162II10_9FUSO</name>
<evidence type="ECO:0000313" key="2">
    <source>
        <dbReference type="Proteomes" id="UP000075816"/>
    </source>
</evidence>
<protein>
    <submittedName>
        <fullName evidence="1">DNA primase</fullName>
    </submittedName>
</protein>
<sequence>MINKENYLQNIPQELRQYKQWLWFKRIVKVDKWGKEKISKIPISPITLKSDGWNDRKHWTDFETAVKNLESSGSDGLSFALSKDDPFVCIDLDRVDDIFGDFLNDFNDTYREVSQSGRGVHIFAKGVIAKNFNNQIKKVEMYQENRCIAMTGNILKFRNVSVRTIEPKQKELDKYYKIFAPKDSIKEAIRKYQVMDDRVPDSNKVIEIMCRFNARAKALFEGSNTSGDPSKDDFAPLLFLNSFTHGNAEMMKEIFLKSALNRMGDKSKRRTEAGYLRYLDESIRKALQGGNQRYWDYNYHRRKGGTVLE</sequence>
<dbReference type="eggNOG" id="COG4983">
    <property type="taxonomic scope" value="Bacteria"/>
</dbReference>
<organism evidence="1 2">
    <name type="scientific">Fusobacterium necrophorum subsp. funduliforme</name>
    <dbReference type="NCBI Taxonomy" id="143387"/>
    <lineage>
        <taxon>Bacteria</taxon>
        <taxon>Fusobacteriati</taxon>
        <taxon>Fusobacteriota</taxon>
        <taxon>Fusobacteriia</taxon>
        <taxon>Fusobacteriales</taxon>
        <taxon>Fusobacteriaceae</taxon>
        <taxon>Fusobacterium</taxon>
    </lineage>
</organism>
<dbReference type="RefSeq" id="WP_005959435.1">
    <property type="nucleotide sequence ID" value="NZ_CAXOUM010000027.1"/>
</dbReference>
<gene>
    <name evidence="1" type="ORF">A2J07_08010</name>
</gene>
<comment type="caution">
    <text evidence="1">The sequence shown here is derived from an EMBL/GenBank/DDBJ whole genome shotgun (WGS) entry which is preliminary data.</text>
</comment>
<dbReference type="EMBL" id="LVEA01000096">
    <property type="protein sequence ID" value="KYL00772.1"/>
    <property type="molecule type" value="Genomic_DNA"/>
</dbReference>
<proteinExistence type="predicted"/>
<dbReference type="AlphaFoldDB" id="A0A162II10"/>